<dbReference type="Proteomes" id="UP000008888">
    <property type="component" value="Chromosome"/>
</dbReference>
<dbReference type="Pfam" id="PF12704">
    <property type="entry name" value="MacB_PCD"/>
    <property type="match status" value="1"/>
</dbReference>
<proteinExistence type="inferred from homology"/>
<feature type="transmembrane region" description="Helical" evidence="7">
    <location>
        <begin position="436"/>
        <end position="458"/>
    </location>
</feature>
<feature type="transmembrane region" description="Helical" evidence="7">
    <location>
        <begin position="766"/>
        <end position="790"/>
    </location>
</feature>
<evidence type="ECO:0000259" key="8">
    <source>
        <dbReference type="Pfam" id="PF02687"/>
    </source>
</evidence>
<evidence type="ECO:0008006" key="12">
    <source>
        <dbReference type="Google" id="ProtNLM"/>
    </source>
</evidence>
<dbReference type="GO" id="GO:0022857">
    <property type="term" value="F:transmembrane transporter activity"/>
    <property type="evidence" value="ECO:0007669"/>
    <property type="project" value="TreeGrafter"/>
</dbReference>
<dbReference type="KEGG" id="mmt:Metme_3931"/>
<comment type="similarity">
    <text evidence="6">Belongs to the ABC-4 integral membrane protein family.</text>
</comment>
<feature type="transmembrane region" description="Helical" evidence="7">
    <location>
        <begin position="259"/>
        <end position="284"/>
    </location>
</feature>
<feature type="transmembrane region" description="Helical" evidence="7">
    <location>
        <begin position="304"/>
        <end position="328"/>
    </location>
</feature>
<comment type="subcellular location">
    <subcellularLocation>
        <location evidence="1">Cell membrane</location>
        <topology evidence="1">Multi-pass membrane protein</topology>
    </subcellularLocation>
</comment>
<sequence>MHTLWHKVIADLRLSKSRSLLAVASMAAGVFCVGALFGMIDLQLSQMDAAHQLSQPSHINLILRGDADTALLEQVNALPGVAAVDAQTPVTVRFRRSDAAAWELATLIIRSDYTGQRFDKISLDAGQWPSAGQLAVENLSAQYAGLRIGDSLAFETNAGSRPFTIGGVVRHPFVKPPKFGGQLHFFADNASAAWFGVPEHTFRQLLLQVTAPYSVDKARAVAGEVRGLLSRHGIAVNVTLLQDPEKHWGRPFMAGINGVLQIMALVSLALACVLILNTVSAHIAQQTDQIGVMKSLGGGNLTIAAVYLAEILILAVLAIVIAMPVALLTAYESACQLLGVFNIDCGGFNYSDRAICLMLLGGILAPLIAAAGPIWRGAGLNVRAAMASYGLGADFGGNRFDRWVERFGVRWLSTLRAAALGNLFRNKGRFVLTQSVLIIAGAMFLVLMSLTASLNLTLDNEMARSRYTVRLGFAADQSAAKIREIAQSLPATRQIELWRRLPLEMVKNGQVLRQKGSLGTQMLALPAAGELYRPLIESGRWFRADDAGQTVLVLSADTAALNGIQAGDWLDVAIGQARQRWRVIGTYRWLAGSSYSVEPVYAPLETLQQMTQQQDLATFALMQAPIASRLEEADYLEVLKSRFQAAGMPLDVYNTQSRLEQRQFAHNQFKPMLATLMGLASMIAAVGGIGLTGTLAISVLQRTREIGVLRAIGAPSKAIFGLFLSEGLLHGVLAWVLSLPLAYTAAEPMAGQLGRILFGIALDYTFAGHAVIYWLGMVLGLAWLASYWPARSAANLTVRQALEHR</sequence>
<dbReference type="PANTHER" id="PTHR30572">
    <property type="entry name" value="MEMBRANE COMPONENT OF TRANSPORTER-RELATED"/>
    <property type="match status" value="1"/>
</dbReference>
<reference evidence="11" key="3">
    <citation type="submission" date="2011-05" db="EMBL/GenBank/DDBJ databases">
        <title>Complete sequence of Methylomonas methanica MC09.</title>
        <authorList>
            <consortium name="US DOE Joint Genome Institute"/>
            <person name="Lucas S."/>
            <person name="Han J."/>
            <person name="Lapidus A."/>
            <person name="Cheng J.-F."/>
            <person name="Goodwin L."/>
            <person name="Pitluck S."/>
            <person name="Peters L."/>
            <person name="Mikhailova N."/>
            <person name="Teshima H."/>
            <person name="Han C."/>
            <person name="Tapia R."/>
            <person name="Land M."/>
            <person name="Hauser L."/>
            <person name="Kyrpides N."/>
            <person name="Ivanova N."/>
            <person name="Pagani I."/>
            <person name="Stein L."/>
            <person name="Woyke T."/>
        </authorList>
    </citation>
    <scope>NUCLEOTIDE SEQUENCE [LARGE SCALE GENOMIC DNA]</scope>
    <source>
        <strain evidence="11">MC09</strain>
    </source>
</reference>
<protein>
    <recommendedName>
        <fullName evidence="12">ABC transport system permease protein</fullName>
    </recommendedName>
</protein>
<feature type="domain" description="ABC3 transporter permease C-terminal" evidence="8">
    <location>
        <begin position="679"/>
        <end position="796"/>
    </location>
</feature>
<keyword evidence="3 7" id="KW-0812">Transmembrane</keyword>
<dbReference type="EMBL" id="CP002738">
    <property type="protein sequence ID" value="AEG02285.1"/>
    <property type="molecule type" value="Genomic_DNA"/>
</dbReference>
<evidence type="ECO:0000256" key="1">
    <source>
        <dbReference type="ARBA" id="ARBA00004651"/>
    </source>
</evidence>
<dbReference type="PANTHER" id="PTHR30572:SF4">
    <property type="entry name" value="ABC TRANSPORTER PERMEASE YTRF"/>
    <property type="match status" value="1"/>
</dbReference>
<name>F9ZYL3_METMM</name>
<feature type="domain" description="MacB-like periplasmic core" evidence="9">
    <location>
        <begin position="431"/>
        <end position="613"/>
    </location>
</feature>
<evidence type="ECO:0000256" key="7">
    <source>
        <dbReference type="SAM" id="Phobius"/>
    </source>
</evidence>
<dbReference type="STRING" id="857087.Metme_3931"/>
<feature type="domain" description="ABC3 transporter permease C-terminal" evidence="8">
    <location>
        <begin position="262"/>
        <end position="381"/>
    </location>
</feature>
<reference evidence="10 11" key="1">
    <citation type="journal article" date="2011" name="J. Bacteriol.">
        <title>Complete Genome Sequence of the Aerobic Marine Methanotroph Methylomonas methanica MC09.</title>
        <authorList>
            <person name="Boden R."/>
            <person name="Cunliffe M."/>
            <person name="Scanlan J."/>
            <person name="Moussard H."/>
            <person name="Kits K.D."/>
            <person name="Klotz M.G."/>
            <person name="Jetten M.S."/>
            <person name="Vuilleumier S."/>
            <person name="Han J."/>
            <person name="Peters L."/>
            <person name="Mikhailova N."/>
            <person name="Teshima H."/>
            <person name="Tapia R."/>
            <person name="Kyrpides N."/>
            <person name="Ivanova N."/>
            <person name="Pagani I."/>
            <person name="Cheng J.F."/>
            <person name="Goodwin L."/>
            <person name="Han C."/>
            <person name="Hauser L."/>
            <person name="Land M.L."/>
            <person name="Lapidus A."/>
            <person name="Lucas S."/>
            <person name="Pitluck S."/>
            <person name="Woyke T."/>
            <person name="Stein L."/>
            <person name="Murrell J.C."/>
        </authorList>
    </citation>
    <scope>NUCLEOTIDE SEQUENCE [LARGE SCALE GENOMIC DNA]</scope>
    <source>
        <strain evidence="10 11">MC09</strain>
    </source>
</reference>
<dbReference type="GO" id="GO:0005886">
    <property type="term" value="C:plasma membrane"/>
    <property type="evidence" value="ECO:0007669"/>
    <property type="project" value="UniProtKB-SubCell"/>
</dbReference>
<evidence type="ECO:0000256" key="4">
    <source>
        <dbReference type="ARBA" id="ARBA00022989"/>
    </source>
</evidence>
<dbReference type="AlphaFoldDB" id="F9ZYL3"/>
<keyword evidence="11" id="KW-1185">Reference proteome</keyword>
<reference key="2">
    <citation type="submission" date="2011-05" db="EMBL/GenBank/DDBJ databases">
        <title>Complete genome sequence of the aerobic marine methanotroph Methylomonas methanica MC09.</title>
        <authorList>
            <person name="Boden R."/>
            <person name="Cunliffe M."/>
            <person name="Scanlan J."/>
            <person name="Moussard H."/>
            <person name="Kits K.D."/>
            <person name="Klotz M."/>
            <person name="Jetten M."/>
            <person name="Vuilleumier S."/>
            <person name="Han J."/>
            <person name="Peters L."/>
            <person name="Mikhailova N."/>
            <person name="Teshima H."/>
            <person name="Tapia R."/>
            <person name="Kyrpides N."/>
            <person name="Ivanova N."/>
            <person name="Pagani I."/>
            <person name="Cheng J.-F."/>
            <person name="Goodwin L."/>
            <person name="Han C."/>
            <person name="Hauser L."/>
            <person name="Land M."/>
            <person name="Lapidus A."/>
            <person name="Lucas S."/>
            <person name="Pitluck S."/>
            <person name="Woyke T."/>
            <person name="Stein L.Y."/>
            <person name="Murrell C."/>
        </authorList>
    </citation>
    <scope>NUCLEOTIDE SEQUENCE</scope>
    <source>
        <strain>MC09</strain>
    </source>
</reference>
<dbReference type="InterPro" id="IPR025857">
    <property type="entry name" value="MacB_PCD"/>
</dbReference>
<evidence type="ECO:0000313" key="11">
    <source>
        <dbReference type="Proteomes" id="UP000008888"/>
    </source>
</evidence>
<dbReference type="eggNOG" id="COG0577">
    <property type="taxonomic scope" value="Bacteria"/>
</dbReference>
<evidence type="ECO:0000256" key="3">
    <source>
        <dbReference type="ARBA" id="ARBA00022692"/>
    </source>
</evidence>
<feature type="transmembrane region" description="Helical" evidence="7">
    <location>
        <begin position="718"/>
        <end position="746"/>
    </location>
</feature>
<evidence type="ECO:0000256" key="2">
    <source>
        <dbReference type="ARBA" id="ARBA00022475"/>
    </source>
</evidence>
<feature type="transmembrane region" description="Helical" evidence="7">
    <location>
        <begin position="20"/>
        <end position="40"/>
    </location>
</feature>
<dbReference type="OrthoDB" id="9770036at2"/>
<dbReference type="Pfam" id="PF02687">
    <property type="entry name" value="FtsX"/>
    <property type="match status" value="2"/>
</dbReference>
<evidence type="ECO:0000313" key="10">
    <source>
        <dbReference type="EMBL" id="AEG02285.1"/>
    </source>
</evidence>
<keyword evidence="5 7" id="KW-0472">Membrane</keyword>
<organism evidence="10 11">
    <name type="scientific">Methylomonas methanica (strain DSM 25384 / MC09)</name>
    <dbReference type="NCBI Taxonomy" id="857087"/>
    <lineage>
        <taxon>Bacteria</taxon>
        <taxon>Pseudomonadati</taxon>
        <taxon>Pseudomonadota</taxon>
        <taxon>Gammaproteobacteria</taxon>
        <taxon>Methylococcales</taxon>
        <taxon>Methylococcaceae</taxon>
        <taxon>Methylomonas</taxon>
    </lineage>
</organism>
<feature type="transmembrane region" description="Helical" evidence="7">
    <location>
        <begin position="672"/>
        <end position="697"/>
    </location>
</feature>
<dbReference type="RefSeq" id="WP_013820501.1">
    <property type="nucleotide sequence ID" value="NC_015572.1"/>
</dbReference>
<feature type="transmembrane region" description="Helical" evidence="7">
    <location>
        <begin position="354"/>
        <end position="375"/>
    </location>
</feature>
<dbReference type="HOGENOM" id="CLU_355534_0_0_6"/>
<evidence type="ECO:0000256" key="6">
    <source>
        <dbReference type="ARBA" id="ARBA00038076"/>
    </source>
</evidence>
<gene>
    <name evidence="10" type="ordered locus">Metme_3931</name>
</gene>
<accession>F9ZYL3</accession>
<keyword evidence="4 7" id="KW-1133">Transmembrane helix</keyword>
<dbReference type="InterPro" id="IPR003838">
    <property type="entry name" value="ABC3_permease_C"/>
</dbReference>
<keyword evidence="2" id="KW-1003">Cell membrane</keyword>
<dbReference type="InterPro" id="IPR050250">
    <property type="entry name" value="Macrolide_Exporter_MacB"/>
</dbReference>
<evidence type="ECO:0000259" key="9">
    <source>
        <dbReference type="Pfam" id="PF12704"/>
    </source>
</evidence>
<evidence type="ECO:0000256" key="5">
    <source>
        <dbReference type="ARBA" id="ARBA00023136"/>
    </source>
</evidence>